<evidence type="ECO:0008006" key="4">
    <source>
        <dbReference type="Google" id="ProtNLM"/>
    </source>
</evidence>
<dbReference type="Proteomes" id="UP001595898">
    <property type="component" value="Unassembled WGS sequence"/>
</dbReference>
<dbReference type="EMBL" id="JBHSFA010000001">
    <property type="protein sequence ID" value="MFC4540381.1"/>
    <property type="molecule type" value="Genomic_DNA"/>
</dbReference>
<evidence type="ECO:0000313" key="3">
    <source>
        <dbReference type="Proteomes" id="UP001595898"/>
    </source>
</evidence>
<proteinExistence type="predicted"/>
<sequence>MAHTTASACSYRYQTLSHTQPADTVDVPRTDPDGCPHPAADGEDDRCLFHATEREFPPAALTESFIDSVKSPERDATFAGGRLGDLDLSNRVLDTSDGEPIDLRGVTIDGSIDLTGAIVNVPLLLGNAALTGALEGERSTFEAPVDLAGTSVEKGVYLHNATFESGIAANGFEVASLMRVRSRPLVR</sequence>
<organism evidence="2 3">
    <name type="scientific">Halosolutus amylolyticus</name>
    <dbReference type="NCBI Taxonomy" id="2932267"/>
    <lineage>
        <taxon>Archaea</taxon>
        <taxon>Methanobacteriati</taxon>
        <taxon>Methanobacteriota</taxon>
        <taxon>Stenosarchaea group</taxon>
        <taxon>Halobacteria</taxon>
        <taxon>Halobacteriales</taxon>
        <taxon>Natrialbaceae</taxon>
        <taxon>Halosolutus</taxon>
    </lineage>
</organism>
<dbReference type="AlphaFoldDB" id="A0ABD5PIJ8"/>
<dbReference type="RefSeq" id="WP_250142426.1">
    <property type="nucleotide sequence ID" value="NZ_JALIQP010000007.1"/>
</dbReference>
<protein>
    <recommendedName>
        <fullName evidence="4">Polymer-forming cytoskeletal protein</fullName>
    </recommendedName>
</protein>
<name>A0ABD5PIJ8_9EURY</name>
<reference evidence="2 3" key="1">
    <citation type="journal article" date="2019" name="Int. J. Syst. Evol. Microbiol.">
        <title>The Global Catalogue of Microorganisms (GCM) 10K type strain sequencing project: providing services to taxonomists for standard genome sequencing and annotation.</title>
        <authorList>
            <consortium name="The Broad Institute Genomics Platform"/>
            <consortium name="The Broad Institute Genome Sequencing Center for Infectious Disease"/>
            <person name="Wu L."/>
            <person name="Ma J."/>
        </authorList>
    </citation>
    <scope>NUCLEOTIDE SEQUENCE [LARGE SCALE GENOMIC DNA]</scope>
    <source>
        <strain evidence="2 3">WLHS5</strain>
    </source>
</reference>
<feature type="region of interest" description="Disordered" evidence="1">
    <location>
        <begin position="20"/>
        <end position="41"/>
    </location>
</feature>
<evidence type="ECO:0000256" key="1">
    <source>
        <dbReference type="SAM" id="MobiDB-lite"/>
    </source>
</evidence>
<gene>
    <name evidence="2" type="ORF">ACFO5R_00325</name>
</gene>
<evidence type="ECO:0000313" key="2">
    <source>
        <dbReference type="EMBL" id="MFC4540381.1"/>
    </source>
</evidence>
<keyword evidence="3" id="KW-1185">Reference proteome</keyword>
<comment type="caution">
    <text evidence="2">The sequence shown here is derived from an EMBL/GenBank/DDBJ whole genome shotgun (WGS) entry which is preliminary data.</text>
</comment>
<accession>A0ABD5PIJ8</accession>